<dbReference type="AlphaFoldDB" id="A0A1H5YLS7"/>
<organism evidence="2 3">
    <name type="scientific">Halpernia humi</name>
    <dbReference type="NCBI Taxonomy" id="493375"/>
    <lineage>
        <taxon>Bacteria</taxon>
        <taxon>Pseudomonadati</taxon>
        <taxon>Bacteroidota</taxon>
        <taxon>Flavobacteriia</taxon>
        <taxon>Flavobacteriales</taxon>
        <taxon>Weeksellaceae</taxon>
        <taxon>Chryseobacterium group</taxon>
        <taxon>Halpernia</taxon>
    </lineage>
</organism>
<dbReference type="Gene3D" id="2.20.25.110">
    <property type="entry name" value="S-adenosyl-L-methionine-dependent methyltransferases"/>
    <property type="match status" value="1"/>
</dbReference>
<keyword evidence="2" id="KW-0489">Methyltransferase</keyword>
<dbReference type="GO" id="GO:0032259">
    <property type="term" value="P:methylation"/>
    <property type="evidence" value="ECO:0007669"/>
    <property type="project" value="UniProtKB-KW"/>
</dbReference>
<keyword evidence="2" id="KW-0808">Transferase</keyword>
<gene>
    <name evidence="2" type="ORF">SAMN05421847_1782</name>
</gene>
<feature type="domain" description="Methyltransferase" evidence="1">
    <location>
        <begin position="39"/>
        <end position="164"/>
    </location>
</feature>
<keyword evidence="3" id="KW-1185">Reference proteome</keyword>
<dbReference type="GO" id="GO:0008168">
    <property type="term" value="F:methyltransferase activity"/>
    <property type="evidence" value="ECO:0007669"/>
    <property type="project" value="UniProtKB-KW"/>
</dbReference>
<sequence length="242" mass="28592">MEWFNTWFNTPYYHILYQDRDYKEGEQFLEKLIGVLDLKPHSKIIDLACGRGRHSVFLNKMGFDVLGLDLSKESILYDKKFENETLKFEVHDMRNPIKFGKVDAVFNLFTSFGYFETDKEDQQVFSSVSAILEENGLFVLDFMNAAFVKNNLIENQAILKQNILFHINKKIENQHIIKTISFRDKDEDFKFEEKVKLHDLKEMDAFAANAGLERINIWGDYNLDLFKEKTSERCIIVFKKIK</sequence>
<dbReference type="Gene3D" id="3.40.50.150">
    <property type="entry name" value="Vaccinia Virus protein VP39"/>
    <property type="match status" value="1"/>
</dbReference>
<protein>
    <submittedName>
        <fullName evidence="2">Methyltransferase domain-containing protein</fullName>
    </submittedName>
</protein>
<evidence type="ECO:0000313" key="3">
    <source>
        <dbReference type="Proteomes" id="UP000236738"/>
    </source>
</evidence>
<dbReference type="PANTHER" id="PTHR43861:SF1">
    <property type="entry name" value="TRANS-ACONITATE 2-METHYLTRANSFERASE"/>
    <property type="match status" value="1"/>
</dbReference>
<name>A0A1H5YLS7_9FLAO</name>
<dbReference type="InterPro" id="IPR029063">
    <property type="entry name" value="SAM-dependent_MTases_sf"/>
</dbReference>
<dbReference type="RefSeq" id="WP_103913750.1">
    <property type="nucleotide sequence ID" value="NZ_FNUS01000004.1"/>
</dbReference>
<dbReference type="EMBL" id="FNUS01000004">
    <property type="protein sequence ID" value="SEG25109.1"/>
    <property type="molecule type" value="Genomic_DNA"/>
</dbReference>
<dbReference type="PANTHER" id="PTHR43861">
    <property type="entry name" value="TRANS-ACONITATE 2-METHYLTRANSFERASE-RELATED"/>
    <property type="match status" value="1"/>
</dbReference>
<dbReference type="Pfam" id="PF13847">
    <property type="entry name" value="Methyltransf_31"/>
    <property type="match status" value="1"/>
</dbReference>
<dbReference type="Proteomes" id="UP000236738">
    <property type="component" value="Unassembled WGS sequence"/>
</dbReference>
<dbReference type="InterPro" id="IPR025714">
    <property type="entry name" value="Methyltranfer_dom"/>
</dbReference>
<evidence type="ECO:0000259" key="1">
    <source>
        <dbReference type="Pfam" id="PF13847"/>
    </source>
</evidence>
<evidence type="ECO:0000313" key="2">
    <source>
        <dbReference type="EMBL" id="SEG25109.1"/>
    </source>
</evidence>
<dbReference type="CDD" id="cd02440">
    <property type="entry name" value="AdoMet_MTases"/>
    <property type="match status" value="1"/>
</dbReference>
<dbReference type="SUPFAM" id="SSF53335">
    <property type="entry name" value="S-adenosyl-L-methionine-dependent methyltransferases"/>
    <property type="match status" value="1"/>
</dbReference>
<reference evidence="3" key="1">
    <citation type="submission" date="2016-10" db="EMBL/GenBank/DDBJ databases">
        <authorList>
            <person name="Varghese N."/>
            <person name="Submissions S."/>
        </authorList>
    </citation>
    <scope>NUCLEOTIDE SEQUENCE [LARGE SCALE GENOMIC DNA]</scope>
    <source>
        <strain evidence="3">DSM 21580</strain>
    </source>
</reference>
<proteinExistence type="predicted"/>
<accession>A0A1H5YLS7</accession>
<dbReference type="OrthoDB" id="9811589at2"/>